<organism evidence="2 3">
    <name type="scientific">Morus notabilis</name>
    <dbReference type="NCBI Taxonomy" id="981085"/>
    <lineage>
        <taxon>Eukaryota</taxon>
        <taxon>Viridiplantae</taxon>
        <taxon>Streptophyta</taxon>
        <taxon>Embryophyta</taxon>
        <taxon>Tracheophyta</taxon>
        <taxon>Spermatophyta</taxon>
        <taxon>Magnoliopsida</taxon>
        <taxon>eudicotyledons</taxon>
        <taxon>Gunneridae</taxon>
        <taxon>Pentapetalae</taxon>
        <taxon>rosids</taxon>
        <taxon>fabids</taxon>
        <taxon>Rosales</taxon>
        <taxon>Moraceae</taxon>
        <taxon>Moreae</taxon>
        <taxon>Morus</taxon>
    </lineage>
</organism>
<evidence type="ECO:0000313" key="2">
    <source>
        <dbReference type="EMBL" id="EXB94093.1"/>
    </source>
</evidence>
<dbReference type="Proteomes" id="UP000030645">
    <property type="component" value="Unassembled WGS sequence"/>
</dbReference>
<sequence>MTWKAEANIIRVSKPTVVSATLEQMPKLNAIHYLTIPKFRNSSRLFATCPGRDPFGSSNGPPYYLSTQKAQRTARVNHS</sequence>
<dbReference type="AlphaFoldDB" id="W9RJK1"/>
<proteinExistence type="predicted"/>
<evidence type="ECO:0000256" key="1">
    <source>
        <dbReference type="SAM" id="MobiDB-lite"/>
    </source>
</evidence>
<dbReference type="EMBL" id="KE345123">
    <property type="protein sequence ID" value="EXB94093.1"/>
    <property type="molecule type" value="Genomic_DNA"/>
</dbReference>
<evidence type="ECO:0000313" key="3">
    <source>
        <dbReference type="Proteomes" id="UP000030645"/>
    </source>
</evidence>
<keyword evidence="3" id="KW-1185">Reference proteome</keyword>
<gene>
    <name evidence="2" type="ORF">L484_007587</name>
</gene>
<feature type="region of interest" description="Disordered" evidence="1">
    <location>
        <begin position="56"/>
        <end position="79"/>
    </location>
</feature>
<protein>
    <submittedName>
        <fullName evidence="2">Uncharacterized protein</fullName>
    </submittedName>
</protein>
<accession>W9RJK1</accession>
<name>W9RJK1_9ROSA</name>
<reference evidence="3" key="1">
    <citation type="submission" date="2013-01" db="EMBL/GenBank/DDBJ databases">
        <title>Draft Genome Sequence of a Mulberry Tree, Morus notabilis C.K. Schneid.</title>
        <authorList>
            <person name="He N."/>
            <person name="Zhao S."/>
        </authorList>
    </citation>
    <scope>NUCLEOTIDE SEQUENCE</scope>
</reference>